<evidence type="ECO:0000313" key="7">
    <source>
        <dbReference type="EMBL" id="NHO53538.1"/>
    </source>
</evidence>
<dbReference type="GO" id="GO:0008726">
    <property type="term" value="F:alkanesulfonate monooxygenase activity"/>
    <property type="evidence" value="ECO:0007669"/>
    <property type="project" value="TreeGrafter"/>
</dbReference>
<feature type="region of interest" description="Disordered" evidence="5">
    <location>
        <begin position="252"/>
        <end position="281"/>
    </location>
</feature>
<dbReference type="Pfam" id="PF00296">
    <property type="entry name" value="Bac_luciferase"/>
    <property type="match status" value="1"/>
</dbReference>
<comment type="caution">
    <text evidence="7">The sequence shown here is derived from an EMBL/GenBank/DDBJ whole genome shotgun (WGS) entry which is preliminary data.</text>
</comment>
<sequence>MPVEFIGYVSAREQTEIVGPFGPAVDPVYIESSALLHERGDFDRVLVAFHSNSPDSLLVAQHAASVTTRLGLLIAHRPGFASPTLAARQFATLDNLTNGRVAMHVITGGNDLELQADGDHLTKAERYARAAEYIRIVRREWESSTPFDHTDKFYRLHGANSAILPHKSGSIPIYFGGASEEAIAVTAEQADGYALWGEPLDEAAQLVHRVRTAAGKQGRTLRFSISFRPIIADTEKQAWERAADIEATLRARQEHEREKGGIALDRPGTRPTPETLPTNEGSRRLQAISSRGTRHDERLWTGVAQATGGRWNSTSLVGTPDQVAESLLRYYRLGIETFLIRGFDPIADTVLYGRELIPRVKALVAQEERCSASVA</sequence>
<feature type="domain" description="Luciferase-like" evidence="6">
    <location>
        <begin position="26"/>
        <end position="336"/>
    </location>
</feature>
<evidence type="ECO:0000256" key="4">
    <source>
        <dbReference type="ARBA" id="ARBA00023033"/>
    </source>
</evidence>
<evidence type="ECO:0000256" key="1">
    <source>
        <dbReference type="ARBA" id="ARBA00022630"/>
    </source>
</evidence>
<evidence type="ECO:0000256" key="5">
    <source>
        <dbReference type="SAM" id="MobiDB-lite"/>
    </source>
</evidence>
<name>A0A967BAN0_9PROT</name>
<protein>
    <submittedName>
        <fullName evidence="7">LLM class flavin-dependent oxidoreductase</fullName>
    </submittedName>
</protein>
<proteinExistence type="predicted"/>
<dbReference type="SUPFAM" id="SSF51679">
    <property type="entry name" value="Bacterial luciferase-like"/>
    <property type="match status" value="1"/>
</dbReference>
<evidence type="ECO:0000256" key="2">
    <source>
        <dbReference type="ARBA" id="ARBA00022643"/>
    </source>
</evidence>
<evidence type="ECO:0000259" key="6">
    <source>
        <dbReference type="Pfam" id="PF00296"/>
    </source>
</evidence>
<organism evidence="7 8">
    <name type="scientific">Acetobacter estunensis</name>
    <dbReference type="NCBI Taxonomy" id="104097"/>
    <lineage>
        <taxon>Bacteria</taxon>
        <taxon>Pseudomonadati</taxon>
        <taxon>Pseudomonadota</taxon>
        <taxon>Alphaproteobacteria</taxon>
        <taxon>Acetobacterales</taxon>
        <taxon>Acetobacteraceae</taxon>
        <taxon>Acetobacter</taxon>
    </lineage>
</organism>
<dbReference type="Gene3D" id="3.20.20.30">
    <property type="entry name" value="Luciferase-like domain"/>
    <property type="match status" value="1"/>
</dbReference>
<keyword evidence="1" id="KW-0285">Flavoprotein</keyword>
<dbReference type="Proteomes" id="UP000597459">
    <property type="component" value="Unassembled WGS sequence"/>
</dbReference>
<dbReference type="InterPro" id="IPR011251">
    <property type="entry name" value="Luciferase-like_dom"/>
</dbReference>
<reference evidence="7" key="1">
    <citation type="submission" date="2019-11" db="EMBL/GenBank/DDBJ databases">
        <title>Description of new Acetobacter species.</title>
        <authorList>
            <person name="Cleenwerck I."/>
            <person name="Sombolestani A.S."/>
        </authorList>
    </citation>
    <scope>NUCLEOTIDE SEQUENCE</scope>
    <source>
        <strain evidence="7">LMG 1626</strain>
    </source>
</reference>
<dbReference type="InterPro" id="IPR050172">
    <property type="entry name" value="SsuD_RutA_monooxygenase"/>
</dbReference>
<dbReference type="RefSeq" id="WP_166313871.1">
    <property type="nucleotide sequence ID" value="NZ_WOTH01000009.1"/>
</dbReference>
<keyword evidence="4" id="KW-0503">Monooxygenase</keyword>
<dbReference type="GO" id="GO:0046306">
    <property type="term" value="P:alkanesulfonate catabolic process"/>
    <property type="evidence" value="ECO:0007669"/>
    <property type="project" value="TreeGrafter"/>
</dbReference>
<dbReference type="PANTHER" id="PTHR42847">
    <property type="entry name" value="ALKANESULFONATE MONOOXYGENASE"/>
    <property type="match status" value="1"/>
</dbReference>
<dbReference type="AlphaFoldDB" id="A0A967BAN0"/>
<accession>A0A967BAN0</accession>
<keyword evidence="3" id="KW-0560">Oxidoreductase</keyword>
<keyword evidence="2" id="KW-0288">FMN</keyword>
<evidence type="ECO:0000313" key="8">
    <source>
        <dbReference type="Proteomes" id="UP000597459"/>
    </source>
</evidence>
<dbReference type="InterPro" id="IPR036661">
    <property type="entry name" value="Luciferase-like_sf"/>
</dbReference>
<gene>
    <name evidence="7" type="ORF">GOB87_06095</name>
</gene>
<dbReference type="CDD" id="cd01094">
    <property type="entry name" value="Alkanesulfonate_monoxygenase"/>
    <property type="match status" value="1"/>
</dbReference>
<dbReference type="EMBL" id="WOTH01000009">
    <property type="protein sequence ID" value="NHO53538.1"/>
    <property type="molecule type" value="Genomic_DNA"/>
</dbReference>
<dbReference type="PANTHER" id="PTHR42847:SF9">
    <property type="entry name" value="BLL6451 PROTEIN"/>
    <property type="match status" value="1"/>
</dbReference>
<keyword evidence="8" id="KW-1185">Reference proteome</keyword>
<evidence type="ECO:0000256" key="3">
    <source>
        <dbReference type="ARBA" id="ARBA00023002"/>
    </source>
</evidence>